<protein>
    <submittedName>
        <fullName evidence="1">Predicted protein</fullName>
    </submittedName>
</protein>
<evidence type="ECO:0000313" key="2">
    <source>
        <dbReference type="Proteomes" id="UP000003824"/>
    </source>
</evidence>
<sequence>MDERKDPPAPAERRPAVAAGIRLPPAQEAYDRYTLHATRCWACRDVDRSCLTGTELHRAWRELAENALDRLAGEAPPHGQ</sequence>
<organism evidence="1 2">
    <name type="scientific">Streptomyces viridosporus (strain ATCC 14672 / DSM 40746 / JCM 4963 / KCTC 9882 / NRRL B-12104 / FH 1290)</name>
    <name type="common">Streptomyces ghanaensis</name>
    <dbReference type="NCBI Taxonomy" id="566461"/>
    <lineage>
        <taxon>Bacteria</taxon>
        <taxon>Bacillati</taxon>
        <taxon>Actinomycetota</taxon>
        <taxon>Actinomycetes</taxon>
        <taxon>Kitasatosporales</taxon>
        <taxon>Streptomycetaceae</taxon>
        <taxon>Streptomyces</taxon>
    </lineage>
</organism>
<accession>D6A349</accession>
<reference evidence="2" key="1">
    <citation type="submission" date="2008-12" db="EMBL/GenBank/DDBJ databases">
        <title>Annotation of Streptomyces ghanaensis ATCC 14672.</title>
        <authorList>
            <consortium name="The Broad Institute Genome Sequencing Platform"/>
            <consortium name="Broad Institute Microbial Sequencing Center"/>
            <person name="Fischbach M."/>
            <person name="Ward D."/>
            <person name="Young S."/>
            <person name="Kodira C.D."/>
            <person name="Zeng Q."/>
            <person name="Koehrsen M."/>
            <person name="Godfrey P."/>
            <person name="Alvarado L."/>
            <person name="Berlin A.M."/>
            <person name="Borenstein D."/>
            <person name="Chen Z."/>
            <person name="Engels R."/>
            <person name="Freedman E."/>
            <person name="Gellesch M."/>
            <person name="Goldberg J."/>
            <person name="Griggs A."/>
            <person name="Gujja S."/>
            <person name="Heiman D.I."/>
            <person name="Hepburn T.A."/>
            <person name="Howarth C."/>
            <person name="Jen D."/>
            <person name="Larson L."/>
            <person name="Lewis B."/>
            <person name="Mehta T."/>
            <person name="Park D."/>
            <person name="Pearson M."/>
            <person name="Roberts A."/>
            <person name="Saif S."/>
            <person name="Shea T.D."/>
            <person name="Shenoy N."/>
            <person name="Sisk P."/>
            <person name="Stolte C."/>
            <person name="Sykes S.N."/>
            <person name="Walk T."/>
            <person name="White J."/>
            <person name="Yandava C."/>
            <person name="Straight P."/>
            <person name="Clardy J."/>
            <person name="Hung D."/>
            <person name="Kolter R."/>
            <person name="Mekalanos J."/>
            <person name="Walker S."/>
            <person name="Walsh C.T."/>
            <person name="Wieland B.L.C."/>
            <person name="Ilzarbe M."/>
            <person name="Galagan J."/>
            <person name="Nusbaum C."/>
            <person name="Birren B."/>
        </authorList>
    </citation>
    <scope>NUCLEOTIDE SEQUENCE [LARGE SCALE GENOMIC DNA]</scope>
    <source>
        <strain evidence="2">ATCC 14672 / DSM 40746 / JCM 4963 / KCTC 9882 / NRRL B-12104 / FH 1290</strain>
    </source>
</reference>
<gene>
    <name evidence="1" type="ORF">SSFG_00978</name>
</gene>
<proteinExistence type="predicted"/>
<evidence type="ECO:0000313" key="1">
    <source>
        <dbReference type="EMBL" id="EFE65724.2"/>
    </source>
</evidence>
<dbReference type="Proteomes" id="UP000003824">
    <property type="component" value="Unassembled WGS sequence"/>
</dbReference>
<dbReference type="EMBL" id="DS999641">
    <property type="protein sequence ID" value="EFE65724.2"/>
    <property type="molecule type" value="Genomic_DNA"/>
</dbReference>
<dbReference type="AlphaFoldDB" id="D6A349"/>
<name>D6A349_STRV1</name>